<dbReference type="GO" id="GO:0003841">
    <property type="term" value="F:1-acylglycerol-3-phosphate O-acyltransferase activity"/>
    <property type="evidence" value="ECO:0007669"/>
    <property type="project" value="TreeGrafter"/>
</dbReference>
<keyword evidence="2" id="KW-0808">Transferase</keyword>
<keyword evidence="3 5" id="KW-0012">Acyltransferase</keyword>
<evidence type="ECO:0000259" key="4">
    <source>
        <dbReference type="SMART" id="SM00563"/>
    </source>
</evidence>
<proteinExistence type="predicted"/>
<evidence type="ECO:0000256" key="2">
    <source>
        <dbReference type="ARBA" id="ARBA00022679"/>
    </source>
</evidence>
<dbReference type="PANTHER" id="PTHR10434">
    <property type="entry name" value="1-ACYL-SN-GLYCEROL-3-PHOSPHATE ACYLTRANSFERASE"/>
    <property type="match status" value="1"/>
</dbReference>
<comment type="pathway">
    <text evidence="1">Lipid metabolism.</text>
</comment>
<dbReference type="Pfam" id="PF01553">
    <property type="entry name" value="Acyltransferase"/>
    <property type="match status" value="1"/>
</dbReference>
<name>A0AAU7BWZ9_9FLAO</name>
<dbReference type="RefSeq" id="WP_347926271.1">
    <property type="nucleotide sequence ID" value="NZ_CP157199.1"/>
</dbReference>
<organism evidence="5">
    <name type="scientific">Pontimicrobium sp. SW4</name>
    <dbReference type="NCBI Taxonomy" id="3153519"/>
    <lineage>
        <taxon>Bacteria</taxon>
        <taxon>Pseudomonadati</taxon>
        <taxon>Bacteroidota</taxon>
        <taxon>Flavobacteriia</taxon>
        <taxon>Flavobacteriales</taxon>
        <taxon>Flavobacteriaceae</taxon>
        <taxon>Pontimicrobium</taxon>
    </lineage>
</organism>
<evidence type="ECO:0000313" key="5">
    <source>
        <dbReference type="EMBL" id="XBG62796.1"/>
    </source>
</evidence>
<accession>A0AAU7BWZ9</accession>
<protein>
    <submittedName>
        <fullName evidence="5">1-acyl-sn-glycerol-3-phosphate acyltransferase</fullName>
    </submittedName>
</protein>
<feature type="domain" description="Phospholipid/glycerol acyltransferase" evidence="4">
    <location>
        <begin position="30"/>
        <end position="142"/>
    </location>
</feature>
<dbReference type="InterPro" id="IPR002123">
    <property type="entry name" value="Plipid/glycerol_acylTrfase"/>
</dbReference>
<dbReference type="EMBL" id="CP157199">
    <property type="protein sequence ID" value="XBG62796.1"/>
    <property type="molecule type" value="Genomic_DNA"/>
</dbReference>
<dbReference type="SUPFAM" id="SSF69593">
    <property type="entry name" value="Glycerol-3-phosphate (1)-acyltransferase"/>
    <property type="match status" value="1"/>
</dbReference>
<evidence type="ECO:0000256" key="1">
    <source>
        <dbReference type="ARBA" id="ARBA00005189"/>
    </source>
</evidence>
<dbReference type="GO" id="GO:0006654">
    <property type="term" value="P:phosphatidic acid biosynthetic process"/>
    <property type="evidence" value="ECO:0007669"/>
    <property type="project" value="TreeGrafter"/>
</dbReference>
<dbReference type="SMART" id="SM00563">
    <property type="entry name" value="PlsC"/>
    <property type="match status" value="1"/>
</dbReference>
<dbReference type="AlphaFoldDB" id="A0AAU7BWZ9"/>
<dbReference type="PANTHER" id="PTHR10434:SF9">
    <property type="entry name" value="PHOSPHOLIPID_GLYCEROL ACYLTRANSFERASE DOMAIN-CONTAINING PROTEIN"/>
    <property type="match status" value="1"/>
</dbReference>
<evidence type="ECO:0000256" key="3">
    <source>
        <dbReference type="ARBA" id="ARBA00023315"/>
    </source>
</evidence>
<reference evidence="5" key="1">
    <citation type="submission" date="2024-05" db="EMBL/GenBank/DDBJ databases">
        <title>Pontimicrobium maritimus sp. nov., isolated form sea water.</title>
        <authorList>
            <person name="Muhammad N."/>
            <person name="Vuong T.Q."/>
            <person name="Han H.L."/>
            <person name="Kim S.-G."/>
        </authorList>
    </citation>
    <scope>NUCLEOTIDE SEQUENCE</scope>
    <source>
        <strain evidence="5">SW4</strain>
    </source>
</reference>
<gene>
    <name evidence="5" type="ORF">ABGB03_07750</name>
</gene>
<sequence>MRWLAKIIYYKILGWKVTGFSDFESVKKAVIIAVPHTSWHDFYIGILLRSVIGVETNYVGKKGLFKFPFGWFFRWLGGAPVERKNNENQVEAIARLFEEKEVFRMTMAPEGTRKKVTEWRTGFYYIAKAAKVPIVMFTLDFENKENKFSEPFYPTDDKEADFKFMHKFYEGVKGKVPEYS</sequence>